<dbReference type="GO" id="GO:0004386">
    <property type="term" value="F:helicase activity"/>
    <property type="evidence" value="ECO:0007669"/>
    <property type="project" value="UniProtKB-KW"/>
</dbReference>
<evidence type="ECO:0000313" key="2">
    <source>
        <dbReference type="Proteomes" id="UP000634136"/>
    </source>
</evidence>
<dbReference type="Proteomes" id="UP000634136">
    <property type="component" value="Unassembled WGS sequence"/>
</dbReference>
<keyword evidence="1" id="KW-0378">Hydrolase</keyword>
<keyword evidence="1" id="KW-0067">ATP-binding</keyword>
<gene>
    <name evidence="1" type="ORF">G2W53_001465</name>
</gene>
<dbReference type="EMBL" id="JAAIUW010000001">
    <property type="protein sequence ID" value="KAF7844560.1"/>
    <property type="molecule type" value="Genomic_DNA"/>
</dbReference>
<sequence>MNTLMRCKISILLLHVVKIRRLWNKLLSYFLLKHMGLLLRWHLVTAMQIIIAAIYQPPTKSFVPPNPSTILDHRSPISVIFEIQDIEVPNKSFHYHYTLKLPLTANNGLEYSGAVEPEDVLDDEEFEGKRFGCSSKWLGLLFPESVLNLLTGFAQPTDPPAPFGCRDGWPTASLASLGTEPSPGLLLAGPMAGGETGPADPIHVAVASAKGLDHFPPHLLSCASCFGYRPLASEMSRCLAKFEQRKKVHFLPLESPYQEMQFSRYQRRDHEPSLLQILPVNNDINP</sequence>
<proteinExistence type="predicted"/>
<comment type="caution">
    <text evidence="1">The sequence shown here is derived from an EMBL/GenBank/DDBJ whole genome shotgun (WGS) entry which is preliminary data.</text>
</comment>
<name>A0A835CLI5_9FABA</name>
<dbReference type="AlphaFoldDB" id="A0A835CLI5"/>
<accession>A0A835CLI5</accession>
<keyword evidence="2" id="KW-1185">Reference proteome</keyword>
<keyword evidence="1" id="KW-0547">Nucleotide-binding</keyword>
<organism evidence="1 2">
    <name type="scientific">Senna tora</name>
    <dbReference type="NCBI Taxonomy" id="362788"/>
    <lineage>
        <taxon>Eukaryota</taxon>
        <taxon>Viridiplantae</taxon>
        <taxon>Streptophyta</taxon>
        <taxon>Embryophyta</taxon>
        <taxon>Tracheophyta</taxon>
        <taxon>Spermatophyta</taxon>
        <taxon>Magnoliopsida</taxon>
        <taxon>eudicotyledons</taxon>
        <taxon>Gunneridae</taxon>
        <taxon>Pentapetalae</taxon>
        <taxon>rosids</taxon>
        <taxon>fabids</taxon>
        <taxon>Fabales</taxon>
        <taxon>Fabaceae</taxon>
        <taxon>Caesalpinioideae</taxon>
        <taxon>Cassia clade</taxon>
        <taxon>Senna</taxon>
    </lineage>
</organism>
<evidence type="ECO:0000313" key="1">
    <source>
        <dbReference type="EMBL" id="KAF7844560.1"/>
    </source>
</evidence>
<keyword evidence="1" id="KW-0347">Helicase</keyword>
<reference evidence="1" key="1">
    <citation type="submission" date="2020-09" db="EMBL/GenBank/DDBJ databases">
        <title>Genome-Enabled Discovery of Anthraquinone Biosynthesis in Senna tora.</title>
        <authorList>
            <person name="Kang S.-H."/>
            <person name="Pandey R.P."/>
            <person name="Lee C.-M."/>
            <person name="Sim J.-S."/>
            <person name="Jeong J.-T."/>
            <person name="Choi B.-S."/>
            <person name="Jung M."/>
            <person name="Ginzburg D."/>
            <person name="Zhao K."/>
            <person name="Won S.Y."/>
            <person name="Oh T.-J."/>
            <person name="Yu Y."/>
            <person name="Kim N.-H."/>
            <person name="Lee O.R."/>
            <person name="Lee T.-H."/>
            <person name="Bashyal P."/>
            <person name="Kim T.-S."/>
            <person name="Lee W.-H."/>
            <person name="Kawkins C."/>
            <person name="Kim C.-K."/>
            <person name="Kim J.S."/>
            <person name="Ahn B.O."/>
            <person name="Rhee S.Y."/>
            <person name="Sohng J.K."/>
        </authorList>
    </citation>
    <scope>NUCLEOTIDE SEQUENCE</scope>
    <source>
        <tissue evidence="1">Leaf</tissue>
    </source>
</reference>
<protein>
    <submittedName>
        <fullName evidence="1">ATP-dependent helicase BRM</fullName>
    </submittedName>
</protein>